<evidence type="ECO:0000256" key="1">
    <source>
        <dbReference type="ARBA" id="ARBA00010894"/>
    </source>
</evidence>
<name>A0A3E0X1N7_9GAMM</name>
<comment type="similarity">
    <text evidence="1">Belongs to the YggT family.</text>
</comment>
<evidence type="ECO:0000313" key="4">
    <source>
        <dbReference type="Proteomes" id="UP000256763"/>
    </source>
</evidence>
<keyword evidence="4" id="KW-1185">Reference proteome</keyword>
<keyword evidence="2" id="KW-0472">Membrane</keyword>
<evidence type="ECO:0000313" key="3">
    <source>
        <dbReference type="EMBL" id="RFA39521.1"/>
    </source>
</evidence>
<protein>
    <recommendedName>
        <fullName evidence="5">YggT family protein</fullName>
    </recommendedName>
</protein>
<keyword evidence="2" id="KW-0812">Transmembrane</keyword>
<gene>
    <name evidence="3" type="ORF">CAL65_01750</name>
</gene>
<feature type="transmembrane region" description="Helical" evidence="2">
    <location>
        <begin position="69"/>
        <end position="89"/>
    </location>
</feature>
<evidence type="ECO:0008006" key="5">
    <source>
        <dbReference type="Google" id="ProtNLM"/>
    </source>
</evidence>
<feature type="transmembrane region" description="Helical" evidence="2">
    <location>
        <begin position="163"/>
        <end position="183"/>
    </location>
</feature>
<reference evidence="4" key="1">
    <citation type="submission" date="2017-05" db="EMBL/GenBank/DDBJ databases">
        <authorList>
            <person name="Sharma S."/>
            <person name="Sidhu C."/>
            <person name="Pinnaka A.K."/>
        </authorList>
    </citation>
    <scope>NUCLEOTIDE SEQUENCE [LARGE SCALE GENOMIC DNA]</scope>
    <source>
        <strain evidence="4">AK93</strain>
    </source>
</reference>
<dbReference type="PANTHER" id="PTHR33219:SF14">
    <property type="entry name" value="PROTEIN COFACTOR ASSEMBLY OF COMPLEX C SUBUNIT B CCB3, CHLOROPLASTIC-RELATED"/>
    <property type="match status" value="1"/>
</dbReference>
<dbReference type="RefSeq" id="WP_116300515.1">
    <property type="nucleotide sequence ID" value="NZ_NFZV01000001.1"/>
</dbReference>
<dbReference type="Proteomes" id="UP000256763">
    <property type="component" value="Unassembled WGS sequence"/>
</dbReference>
<sequence length="191" mass="21562">MGGQYFTNPIEFLIGTLFGLYTLAIMLRFLLQWVRADFYNPISQFLVKITQPVLRPARRVIPGWGGIDFAAILIMIVLQFVSFLLINALRGGPMLLAPLFVLSIYELISLFLYVYLFAILIQVVISWINPGSYNPALPLLYSLTEPVLGRIRRLLPPMSGLDLSPMVALIGIYLLRMLILPPIQHLAFAIQ</sequence>
<accession>A0A3E0X1N7</accession>
<dbReference type="AlphaFoldDB" id="A0A3E0X1N7"/>
<dbReference type="OrthoDB" id="9806665at2"/>
<comment type="caution">
    <text evidence="3">The sequence shown here is derived from an EMBL/GenBank/DDBJ whole genome shotgun (WGS) entry which is preliminary data.</text>
</comment>
<dbReference type="PANTHER" id="PTHR33219">
    <property type="entry name" value="YLMG HOMOLOG PROTEIN 2, CHLOROPLASTIC"/>
    <property type="match status" value="1"/>
</dbReference>
<dbReference type="GO" id="GO:0016020">
    <property type="term" value="C:membrane"/>
    <property type="evidence" value="ECO:0007669"/>
    <property type="project" value="InterPro"/>
</dbReference>
<evidence type="ECO:0000256" key="2">
    <source>
        <dbReference type="SAM" id="Phobius"/>
    </source>
</evidence>
<dbReference type="InterPro" id="IPR003425">
    <property type="entry name" value="CCB3/YggT"/>
</dbReference>
<feature type="transmembrane region" description="Helical" evidence="2">
    <location>
        <begin position="110"/>
        <end position="128"/>
    </location>
</feature>
<organism evidence="3 4">
    <name type="scientific">Alkalilimnicola ehrlichii</name>
    <dbReference type="NCBI Taxonomy" id="351052"/>
    <lineage>
        <taxon>Bacteria</taxon>
        <taxon>Pseudomonadati</taxon>
        <taxon>Pseudomonadota</taxon>
        <taxon>Gammaproteobacteria</taxon>
        <taxon>Chromatiales</taxon>
        <taxon>Ectothiorhodospiraceae</taxon>
        <taxon>Alkalilimnicola</taxon>
    </lineage>
</organism>
<dbReference type="Pfam" id="PF02325">
    <property type="entry name" value="CCB3_YggT"/>
    <property type="match status" value="2"/>
</dbReference>
<proteinExistence type="inferred from homology"/>
<dbReference type="EMBL" id="NFZW01000001">
    <property type="protein sequence ID" value="RFA39521.1"/>
    <property type="molecule type" value="Genomic_DNA"/>
</dbReference>
<keyword evidence="2" id="KW-1133">Transmembrane helix</keyword>
<feature type="transmembrane region" description="Helical" evidence="2">
    <location>
        <begin position="12"/>
        <end position="31"/>
    </location>
</feature>